<feature type="domain" description="GerMN" evidence="1">
    <location>
        <begin position="69"/>
        <end position="155"/>
    </location>
</feature>
<gene>
    <name evidence="2" type="ORF">ACETAC_08310</name>
</gene>
<dbReference type="KEGG" id="aaut:ACETAC_08310"/>
<reference evidence="2" key="1">
    <citation type="submission" date="2020-08" db="EMBL/GenBank/DDBJ databases">
        <title>Genomic insights into the carbon and energy metabolism of the first obligate autotrophic acetogenic bacterium Aceticella autotrophica gen. nov., sp. nov.</title>
        <authorList>
            <person name="Toshchakov S.V."/>
            <person name="Elcheninov A.G."/>
            <person name="Kublanov I.V."/>
            <person name="Frolov E.N."/>
            <person name="Lebedinsky A.V."/>
        </authorList>
    </citation>
    <scope>NUCLEOTIDE SEQUENCE</scope>
    <source>
        <strain evidence="2">3443-3Ac</strain>
    </source>
</reference>
<dbReference type="SMART" id="SM00909">
    <property type="entry name" value="Germane"/>
    <property type="match status" value="1"/>
</dbReference>
<sequence length="378" mass="42269">MKKNLLIIFLIIVVLFSGCSSKSNPEQNTTVRPNTASESIKTVSLYFLNDKSNGLNMETRDIPQNSDVLKQVFRELVNGPKDEFSKPIIPDSTKLISAQLKDSTAYINFSKDYVTKMPENTAKFRICALVNTLTGLSDINRVQILIEGNKVNSIKGYIIGLEPLKRTVITGEVYNNKSRVKKLQDNTKLGKETWRLDPLKVVQMEGGIVGFDSNDQFTLQSKENGKAVINAMHNNKAYVVTLIQPEGVGENNIWVISDVNAQLIKISETDPSKGETFIYGVVKGINPDTRVLTIEREYQDAPDMNNKVGPDIKVLPNAVIHFQEKIGYDSQGGYKYSEKDISFDDIKIGDELGMILTKNKEARAIIVSDKRKLPFNSN</sequence>
<name>A0A975AUW2_9THEO</name>
<keyword evidence="3" id="KW-1185">Reference proteome</keyword>
<dbReference type="PROSITE" id="PS51257">
    <property type="entry name" value="PROKAR_LIPOPROTEIN"/>
    <property type="match status" value="1"/>
</dbReference>
<protein>
    <submittedName>
        <fullName evidence="2">GerMN domain-containing protein</fullName>
    </submittedName>
</protein>
<dbReference type="Pfam" id="PF10646">
    <property type="entry name" value="Germane"/>
    <property type="match status" value="1"/>
</dbReference>
<dbReference type="InterPro" id="IPR019606">
    <property type="entry name" value="GerMN"/>
</dbReference>
<dbReference type="EMBL" id="CP060096">
    <property type="protein sequence ID" value="QSZ26872.1"/>
    <property type="molecule type" value="Genomic_DNA"/>
</dbReference>
<evidence type="ECO:0000313" key="3">
    <source>
        <dbReference type="Proteomes" id="UP000671913"/>
    </source>
</evidence>
<evidence type="ECO:0000313" key="2">
    <source>
        <dbReference type="EMBL" id="QSZ26872.1"/>
    </source>
</evidence>
<dbReference type="AlphaFoldDB" id="A0A975AUW2"/>
<dbReference type="RefSeq" id="WP_284679564.1">
    <property type="nucleotide sequence ID" value="NZ_CP060096.1"/>
</dbReference>
<accession>A0A975AUW2</accession>
<dbReference type="Proteomes" id="UP000671913">
    <property type="component" value="Chromosome"/>
</dbReference>
<evidence type="ECO:0000259" key="1">
    <source>
        <dbReference type="SMART" id="SM00909"/>
    </source>
</evidence>
<proteinExistence type="predicted"/>
<organism evidence="2 3">
    <name type="scientific">Aceticella autotrophica</name>
    <dbReference type="NCBI Taxonomy" id="2755338"/>
    <lineage>
        <taxon>Bacteria</taxon>
        <taxon>Bacillati</taxon>
        <taxon>Bacillota</taxon>
        <taxon>Clostridia</taxon>
        <taxon>Thermoanaerobacterales</taxon>
        <taxon>Thermoanaerobacteraceae</taxon>
        <taxon>Aceticella</taxon>
    </lineage>
</organism>